<accession>A0ABU0KND6</accession>
<name>A0ABU0KND6_9ACTN</name>
<feature type="chain" id="PRO_5046787107" evidence="2">
    <location>
        <begin position="30"/>
        <end position="348"/>
    </location>
</feature>
<proteinExistence type="predicted"/>
<comment type="caution">
    <text evidence="3">The sequence shown here is derived from an EMBL/GenBank/DDBJ whole genome shotgun (WGS) entry which is preliminary data.</text>
</comment>
<keyword evidence="2" id="KW-0732">Signal</keyword>
<organism evidence="3 4">
    <name type="scientific">Streptomyces thermodiastaticus</name>
    <dbReference type="NCBI Taxonomy" id="44061"/>
    <lineage>
        <taxon>Bacteria</taxon>
        <taxon>Bacillati</taxon>
        <taxon>Actinomycetota</taxon>
        <taxon>Actinomycetes</taxon>
        <taxon>Kitasatosporales</taxon>
        <taxon>Streptomycetaceae</taxon>
        <taxon>Streptomyces</taxon>
    </lineage>
</organism>
<feature type="region of interest" description="Disordered" evidence="1">
    <location>
        <begin position="56"/>
        <end position="88"/>
    </location>
</feature>
<reference evidence="3 4" key="1">
    <citation type="submission" date="2023-07" db="EMBL/GenBank/DDBJ databases">
        <title>Genomic Encyclopedia of Type Strains, Phase IV (KMG-IV): sequencing the most valuable type-strain genomes for metagenomic binning, comparative biology and taxonomic classification.</title>
        <authorList>
            <person name="Goeker M."/>
        </authorList>
    </citation>
    <scope>NUCLEOTIDE SEQUENCE [LARGE SCALE GENOMIC DNA]</scope>
    <source>
        <strain evidence="3 4">DSM 40573</strain>
    </source>
</reference>
<protein>
    <submittedName>
        <fullName evidence="3">Uncharacterized protein</fullName>
    </submittedName>
</protein>
<sequence>MARGLRTRAAVAAVAATLVALVLTPAAQAEEQGGQTLLADSFSAGFDTTNTWQVLGDGDFPQGDGVPTTSSEGLKVTPAGRDSTTGEPAFRVTTAQQDDGGNGSGDHGKWLAFPRATATSGMPGYDIPKTGSLSCTSKISGRTFGTERHPFGSAVADPRTDVRLASAAMVTADFDSKAIFDFSVVNGKIYAIYERLPEHGATYAAYSYAIPVADRTPGEWATLQVRLDQGGTRVTWKVNGRTVLSTDRIGTRAFDRTYMILDHGGTEERLKLKQLTCGFGLFTVLDAAAGPRGKGLVRLDSTPDFYYAPRVGSPTPQTFVDEESRPESRLWGQGAEIKVRSTQIRRES</sequence>
<feature type="signal peptide" evidence="2">
    <location>
        <begin position="1"/>
        <end position="29"/>
    </location>
</feature>
<dbReference type="EMBL" id="JAUSWC010000016">
    <property type="protein sequence ID" value="MDQ0489492.1"/>
    <property type="molecule type" value="Genomic_DNA"/>
</dbReference>
<dbReference type="RefSeq" id="WP_019524849.1">
    <property type="nucleotide sequence ID" value="NZ_JAUSWC010000016.1"/>
</dbReference>
<evidence type="ECO:0000256" key="2">
    <source>
        <dbReference type="SAM" id="SignalP"/>
    </source>
</evidence>
<dbReference type="Proteomes" id="UP001236795">
    <property type="component" value="Unassembled WGS sequence"/>
</dbReference>
<gene>
    <name evidence="3" type="ORF">QO019_004369</name>
</gene>
<dbReference type="InterPro" id="IPR045727">
    <property type="entry name" value="DUF6081"/>
</dbReference>
<keyword evidence="4" id="KW-1185">Reference proteome</keyword>
<evidence type="ECO:0000313" key="4">
    <source>
        <dbReference type="Proteomes" id="UP001236795"/>
    </source>
</evidence>
<evidence type="ECO:0000313" key="3">
    <source>
        <dbReference type="EMBL" id="MDQ0489492.1"/>
    </source>
</evidence>
<evidence type="ECO:0000256" key="1">
    <source>
        <dbReference type="SAM" id="MobiDB-lite"/>
    </source>
</evidence>
<dbReference type="Pfam" id="PF19559">
    <property type="entry name" value="DUF6081"/>
    <property type="match status" value="1"/>
</dbReference>